<evidence type="ECO:0000313" key="2">
    <source>
        <dbReference type="Proteomes" id="UP001203297"/>
    </source>
</evidence>
<dbReference type="Proteomes" id="UP001203297">
    <property type="component" value="Unassembled WGS sequence"/>
</dbReference>
<dbReference type="EMBL" id="WTXG01000168">
    <property type="protein sequence ID" value="KAI0291218.1"/>
    <property type="molecule type" value="Genomic_DNA"/>
</dbReference>
<protein>
    <submittedName>
        <fullName evidence="1">Uncharacterized protein</fullName>
    </submittedName>
</protein>
<dbReference type="AlphaFoldDB" id="A0AAD4LVN0"/>
<keyword evidence="2" id="KW-1185">Reference proteome</keyword>
<gene>
    <name evidence="1" type="ORF">B0F90DRAFT_1778608</name>
</gene>
<evidence type="ECO:0000313" key="1">
    <source>
        <dbReference type="EMBL" id="KAI0291218.1"/>
    </source>
</evidence>
<comment type="caution">
    <text evidence="1">The sequence shown here is derived from an EMBL/GenBank/DDBJ whole genome shotgun (WGS) entry which is preliminary data.</text>
</comment>
<accession>A0AAD4LVN0</accession>
<feature type="non-terminal residue" evidence="1">
    <location>
        <position position="234"/>
    </location>
</feature>
<reference evidence="1" key="1">
    <citation type="journal article" date="2022" name="New Phytol.">
        <title>Evolutionary transition to the ectomycorrhizal habit in the genomes of a hyperdiverse lineage of mushroom-forming fungi.</title>
        <authorList>
            <person name="Looney B."/>
            <person name="Miyauchi S."/>
            <person name="Morin E."/>
            <person name="Drula E."/>
            <person name="Courty P.E."/>
            <person name="Kohler A."/>
            <person name="Kuo A."/>
            <person name="LaButti K."/>
            <person name="Pangilinan J."/>
            <person name="Lipzen A."/>
            <person name="Riley R."/>
            <person name="Andreopoulos W."/>
            <person name="He G."/>
            <person name="Johnson J."/>
            <person name="Nolan M."/>
            <person name="Tritt A."/>
            <person name="Barry K.W."/>
            <person name="Grigoriev I.V."/>
            <person name="Nagy L.G."/>
            <person name="Hibbett D."/>
            <person name="Henrissat B."/>
            <person name="Matheny P.B."/>
            <person name="Labbe J."/>
            <person name="Martin F.M."/>
        </authorList>
    </citation>
    <scope>NUCLEOTIDE SEQUENCE</scope>
    <source>
        <strain evidence="1">BPL690</strain>
    </source>
</reference>
<sequence length="234" mass="25387">PTQPWVYISIYPYNEGHALYRSRHIPFVVRYVAALFFRTWPIPETISINHKSSTGTTSINGLTEARLRAALNNCSIRNLRMLVTRGRGRGQVAIVISLVQCPPQGHCPDPTQLLGNTLYVGPFNPEYPKTRTPQNVPQQNFTVTVPDSFKTNTKALLTVAHISLVGVSNSGSGSGGGGGGVGLGFKVVQGLALMDWGGTFIKLFLGSLLAETVTFFQAGPYLLTEIKNVTVTVR</sequence>
<name>A0AAD4LVN0_9AGAM</name>
<proteinExistence type="predicted"/>
<organism evidence="1 2">
    <name type="scientific">Multifurca ochricompacta</name>
    <dbReference type="NCBI Taxonomy" id="376703"/>
    <lineage>
        <taxon>Eukaryota</taxon>
        <taxon>Fungi</taxon>
        <taxon>Dikarya</taxon>
        <taxon>Basidiomycota</taxon>
        <taxon>Agaricomycotina</taxon>
        <taxon>Agaricomycetes</taxon>
        <taxon>Russulales</taxon>
        <taxon>Russulaceae</taxon>
        <taxon>Multifurca</taxon>
    </lineage>
</organism>